<accession>A0A543G250</accession>
<evidence type="ECO:0000256" key="2">
    <source>
        <dbReference type="ARBA" id="ARBA00023136"/>
    </source>
</evidence>
<evidence type="ECO:0000313" key="7">
    <source>
        <dbReference type="Proteomes" id="UP000320773"/>
    </source>
</evidence>
<gene>
    <name evidence="6" type="ORF">BC670_1048</name>
</gene>
<evidence type="ECO:0000256" key="4">
    <source>
        <dbReference type="PROSITE-ProRule" id="PRU00473"/>
    </source>
</evidence>
<dbReference type="PROSITE" id="PS51123">
    <property type="entry name" value="OMPA_2"/>
    <property type="match status" value="1"/>
</dbReference>
<name>A0A543G250_9FLAO</name>
<dbReference type="InterPro" id="IPR006664">
    <property type="entry name" value="OMP_bac"/>
</dbReference>
<protein>
    <submittedName>
        <fullName evidence="6">OmpA family protein</fullName>
    </submittedName>
</protein>
<dbReference type="PANTHER" id="PTHR30329">
    <property type="entry name" value="STATOR ELEMENT OF FLAGELLAR MOTOR COMPLEX"/>
    <property type="match status" value="1"/>
</dbReference>
<reference evidence="6 7" key="1">
    <citation type="submission" date="2019-06" db="EMBL/GenBank/DDBJ databases">
        <title>Genomic Encyclopedia of Archaeal and Bacterial Type Strains, Phase II (KMG-II): from individual species to whole genera.</title>
        <authorList>
            <person name="Goeker M."/>
        </authorList>
    </citation>
    <scope>NUCLEOTIDE SEQUENCE [LARGE SCALE GENOMIC DNA]</scope>
    <source>
        <strain evidence="6 7">DSM 24789</strain>
    </source>
</reference>
<feature type="domain" description="OmpA-like" evidence="5">
    <location>
        <begin position="123"/>
        <end position="240"/>
    </location>
</feature>
<evidence type="ECO:0000256" key="3">
    <source>
        <dbReference type="ARBA" id="ARBA00023237"/>
    </source>
</evidence>
<dbReference type="EMBL" id="VFPJ01000001">
    <property type="protein sequence ID" value="TQM40176.1"/>
    <property type="molecule type" value="Genomic_DNA"/>
</dbReference>
<dbReference type="Proteomes" id="UP000320773">
    <property type="component" value="Unassembled WGS sequence"/>
</dbReference>
<dbReference type="GO" id="GO:0009279">
    <property type="term" value="C:cell outer membrane"/>
    <property type="evidence" value="ECO:0007669"/>
    <property type="project" value="UniProtKB-SubCell"/>
</dbReference>
<keyword evidence="3" id="KW-0998">Cell outer membrane</keyword>
<evidence type="ECO:0000313" key="6">
    <source>
        <dbReference type="EMBL" id="TQM40176.1"/>
    </source>
</evidence>
<dbReference type="SUPFAM" id="SSF103088">
    <property type="entry name" value="OmpA-like"/>
    <property type="match status" value="1"/>
</dbReference>
<dbReference type="PANTHER" id="PTHR30329:SF21">
    <property type="entry name" value="LIPOPROTEIN YIAD-RELATED"/>
    <property type="match status" value="1"/>
</dbReference>
<sequence>MEVNLDYSVNIIDGEVNLKMGNTSSWFVHARNDIEKFYVKVKTGNRYITDGKDAIHARFLQMKRDLVTPAFEVSTNNTPLKIGKADTNVKNYHPCKFEKIILTDGTDAPSTVFEEGKTSLKKETTSIRYEKQEVLFDFDKHLIRADAQAVLDELLQFLIKNEHLAITLSGHADDRGELDYNQRLSEKRADEVRLYLYKKGLDKTKFTIAGYGEARPKVYANTEASHQKNRRVVIEFSYVEYNAQVMVYETVAGSKQNKKNIKLKLEKLNNQQCFRDGKERHTKEIIVKENTNLGSKKETKTGDQIAYEVFSYIGADFRGNY</sequence>
<dbReference type="CDD" id="cd07185">
    <property type="entry name" value="OmpA_C-like"/>
    <property type="match status" value="1"/>
</dbReference>
<dbReference type="InterPro" id="IPR006665">
    <property type="entry name" value="OmpA-like"/>
</dbReference>
<dbReference type="Pfam" id="PF00691">
    <property type="entry name" value="OmpA"/>
    <property type="match status" value="1"/>
</dbReference>
<comment type="subcellular location">
    <subcellularLocation>
        <location evidence="1">Cell outer membrane</location>
    </subcellularLocation>
</comment>
<organism evidence="6 7">
    <name type="scientific">Flavobacterium branchiophilum</name>
    <dbReference type="NCBI Taxonomy" id="55197"/>
    <lineage>
        <taxon>Bacteria</taxon>
        <taxon>Pseudomonadati</taxon>
        <taxon>Bacteroidota</taxon>
        <taxon>Flavobacteriia</taxon>
        <taxon>Flavobacteriales</taxon>
        <taxon>Flavobacteriaceae</taxon>
        <taxon>Flavobacterium</taxon>
    </lineage>
</organism>
<dbReference type="Gene3D" id="3.30.1330.60">
    <property type="entry name" value="OmpA-like domain"/>
    <property type="match status" value="1"/>
</dbReference>
<dbReference type="RefSeq" id="WP_089079733.1">
    <property type="nucleotide sequence ID" value="NZ_VFPJ01000001.1"/>
</dbReference>
<evidence type="ECO:0000259" key="5">
    <source>
        <dbReference type="PROSITE" id="PS51123"/>
    </source>
</evidence>
<dbReference type="InterPro" id="IPR050330">
    <property type="entry name" value="Bact_OuterMem_StrucFunc"/>
</dbReference>
<dbReference type="AlphaFoldDB" id="A0A543G250"/>
<keyword evidence="2 4" id="KW-0472">Membrane</keyword>
<proteinExistence type="predicted"/>
<dbReference type="InterPro" id="IPR036737">
    <property type="entry name" value="OmpA-like_sf"/>
</dbReference>
<comment type="caution">
    <text evidence="6">The sequence shown here is derived from an EMBL/GenBank/DDBJ whole genome shotgun (WGS) entry which is preliminary data.</text>
</comment>
<dbReference type="PRINTS" id="PR01021">
    <property type="entry name" value="OMPADOMAIN"/>
</dbReference>
<evidence type="ECO:0000256" key="1">
    <source>
        <dbReference type="ARBA" id="ARBA00004442"/>
    </source>
</evidence>